<accession>A0ABT3JB34</accession>
<keyword evidence="1" id="KW-0812">Transmembrane</keyword>
<evidence type="ECO:0000313" key="4">
    <source>
        <dbReference type="Proteomes" id="UP001207582"/>
    </source>
</evidence>
<organism evidence="3 4">
    <name type="scientific">Defluviimonas salinarum</name>
    <dbReference type="NCBI Taxonomy" id="2992147"/>
    <lineage>
        <taxon>Bacteria</taxon>
        <taxon>Pseudomonadati</taxon>
        <taxon>Pseudomonadota</taxon>
        <taxon>Alphaproteobacteria</taxon>
        <taxon>Rhodobacterales</taxon>
        <taxon>Paracoccaceae</taxon>
        <taxon>Albidovulum</taxon>
    </lineage>
</organism>
<name>A0ABT3JB34_9RHOB</name>
<evidence type="ECO:0000256" key="1">
    <source>
        <dbReference type="SAM" id="Phobius"/>
    </source>
</evidence>
<dbReference type="PANTHER" id="PTHR36698:SF2">
    <property type="entry name" value="MCE_MLAD DOMAIN-CONTAINING PROTEIN"/>
    <property type="match status" value="1"/>
</dbReference>
<proteinExistence type="predicted"/>
<evidence type="ECO:0000313" key="3">
    <source>
        <dbReference type="EMBL" id="MCW3784645.1"/>
    </source>
</evidence>
<gene>
    <name evidence="3" type="ORF">OM960_24325</name>
</gene>
<dbReference type="Pfam" id="PF02470">
    <property type="entry name" value="MlaD"/>
    <property type="match status" value="1"/>
</dbReference>
<dbReference type="InterPro" id="IPR003399">
    <property type="entry name" value="Mce/MlaD"/>
</dbReference>
<comment type="caution">
    <text evidence="3">The sequence shown here is derived from an EMBL/GenBank/DDBJ whole genome shotgun (WGS) entry which is preliminary data.</text>
</comment>
<feature type="domain" description="Mce/MlaD" evidence="2">
    <location>
        <begin position="39"/>
        <end position="115"/>
    </location>
</feature>
<dbReference type="RefSeq" id="WP_264773804.1">
    <property type="nucleotide sequence ID" value="NZ_JAPDOG010000053.1"/>
</dbReference>
<protein>
    <submittedName>
        <fullName evidence="3">MlaD family protein</fullName>
    </submittedName>
</protein>
<keyword evidence="1" id="KW-0472">Membrane</keyword>
<dbReference type="PANTHER" id="PTHR36698">
    <property type="entry name" value="BLL5892 PROTEIN"/>
    <property type="match status" value="1"/>
</dbReference>
<dbReference type="EMBL" id="JAPDOG010000053">
    <property type="protein sequence ID" value="MCW3784645.1"/>
    <property type="molecule type" value="Genomic_DNA"/>
</dbReference>
<sequence>METRARFVLIGLFTIVGFLAALGFVLWLAKVQLDRTYAQYDILFGTVAGLSTTGAVRYNGVDVGKVLTIALDRDDPSLVRVRIEIFASTPVRTDTVATLASQGVTGVAFIALEGGSADAEPLEPVPPAEVSVIRSEKSVVQDLMVTGPELLAEAKALITEVRGFTAAENRDAVAGILVNIRDATGRIDALATRAEESLSRFDAALVAAESGLAATDGLLQRDMPALVADLRSAADSTGAAMDGLRRATQNDLPRLSTQISALIADASGVIARFDALARKIGSDPGRFLLGNETPDYRRSQ</sequence>
<keyword evidence="1" id="KW-1133">Transmembrane helix</keyword>
<evidence type="ECO:0000259" key="2">
    <source>
        <dbReference type="Pfam" id="PF02470"/>
    </source>
</evidence>
<dbReference type="Proteomes" id="UP001207582">
    <property type="component" value="Unassembled WGS sequence"/>
</dbReference>
<reference evidence="3 4" key="1">
    <citation type="submission" date="2022-10" db="EMBL/GenBank/DDBJ databases">
        <title>Defluviimonas sp. CAU 1641 isolated from mud.</title>
        <authorList>
            <person name="Kim W."/>
        </authorList>
    </citation>
    <scope>NUCLEOTIDE SEQUENCE [LARGE SCALE GENOMIC DNA]</scope>
    <source>
        <strain evidence="3 4">CAU 1641</strain>
    </source>
</reference>
<feature type="transmembrane region" description="Helical" evidence="1">
    <location>
        <begin position="7"/>
        <end position="29"/>
    </location>
</feature>
<keyword evidence="4" id="KW-1185">Reference proteome</keyword>